<dbReference type="EMBL" id="AP028947">
    <property type="protein sequence ID" value="BET25784.1"/>
    <property type="molecule type" value="Genomic_DNA"/>
</dbReference>
<dbReference type="SUPFAM" id="SSF48452">
    <property type="entry name" value="TPR-like"/>
    <property type="match status" value="1"/>
</dbReference>
<dbReference type="SMART" id="SM00028">
    <property type="entry name" value="TPR"/>
    <property type="match status" value="3"/>
</dbReference>
<dbReference type="PROSITE" id="PS50005">
    <property type="entry name" value="TPR"/>
    <property type="match status" value="1"/>
</dbReference>
<feature type="repeat" description="TPR" evidence="3">
    <location>
        <begin position="105"/>
        <end position="138"/>
    </location>
</feature>
<evidence type="ECO:0000313" key="7">
    <source>
        <dbReference type="Proteomes" id="UP001329151"/>
    </source>
</evidence>
<dbReference type="Pfam" id="PF13432">
    <property type="entry name" value="TPR_16"/>
    <property type="match status" value="1"/>
</dbReference>
<keyword evidence="2 3" id="KW-0802">TPR repeat</keyword>
<dbReference type="PANTHER" id="PTHR44943">
    <property type="entry name" value="CELLULOSE SYNTHASE OPERON PROTEIN C"/>
    <property type="match status" value="1"/>
</dbReference>
<dbReference type="Pfam" id="PF13414">
    <property type="entry name" value="TPR_11"/>
    <property type="match status" value="1"/>
</dbReference>
<evidence type="ECO:0000259" key="5">
    <source>
        <dbReference type="Pfam" id="PF24125"/>
    </source>
</evidence>
<name>A0AA86M8E9_9BURK</name>
<evidence type="ECO:0000256" key="4">
    <source>
        <dbReference type="SAM" id="SignalP"/>
    </source>
</evidence>
<reference evidence="6 7" key="1">
    <citation type="submission" date="2023-10" db="EMBL/GenBank/DDBJ databases">
        <title>Complete Genome Sequence of Limnobacter thiooxidans CS-K2T, Isolated from freshwater lake sediments in Bavaria, Germany.</title>
        <authorList>
            <person name="Naruki M."/>
            <person name="Watanabe A."/>
            <person name="Warashina T."/>
            <person name="Morita T."/>
            <person name="Arakawa K."/>
        </authorList>
    </citation>
    <scope>NUCLEOTIDE SEQUENCE [LARGE SCALE GENOMIC DNA]</scope>
    <source>
        <strain evidence="6 7">CS-K2</strain>
    </source>
</reference>
<dbReference type="AlphaFoldDB" id="A0AA86M8E9"/>
<dbReference type="Pfam" id="PF24125">
    <property type="entry name" value="Cds6_C"/>
    <property type="match status" value="1"/>
</dbReference>
<sequence>MQAKKTITSSISGKFVKSKYALLFALMGLAFAGAPSHADEADEVSRLIQRSQFEQAQARADAYLANRPNDAQMRFLKGLILTERNKTAEAITIFTKLTEDFPELPEPYNNLAVLYAGRGEYEKAREALEMAIRTHPSYATAHENLGDVYAKLASQSYDKALQLDGRNSTAQTKLSLVRNLIAGKPEAVAVVAAAAPSGKSAPAPAPAPVAKPPVVKEEPKADPAPVVSAPAPVVVAPPAVAVAPSRPAPVPAPAITASNPAETKANTIGMDRQVLASVEAWAKAWTDQDIAGYLNAYSQDFDTPGKMSRANWEKMREQRIVGKETIRVVVENPLITITGDEAVVKFKQSYFSNRLNNISSKTLTMKQEGGTWKIVSERVGS</sequence>
<feature type="signal peptide" evidence="4">
    <location>
        <begin position="1"/>
        <end position="32"/>
    </location>
</feature>
<dbReference type="InterPro" id="IPR032710">
    <property type="entry name" value="NTF2-like_dom_sf"/>
</dbReference>
<feature type="chain" id="PRO_5041685859" description="Cds6 C-terminal domain-containing protein" evidence="4">
    <location>
        <begin position="33"/>
        <end position="381"/>
    </location>
</feature>
<dbReference type="InterPro" id="IPR056203">
    <property type="entry name" value="Cds6_C"/>
</dbReference>
<dbReference type="InterPro" id="IPR051685">
    <property type="entry name" value="Ycf3/AcsC/BcsC/TPR_MFPF"/>
</dbReference>
<dbReference type="SUPFAM" id="SSF54427">
    <property type="entry name" value="NTF2-like"/>
    <property type="match status" value="1"/>
</dbReference>
<keyword evidence="1" id="KW-0677">Repeat</keyword>
<keyword evidence="4" id="KW-0732">Signal</keyword>
<dbReference type="Proteomes" id="UP001329151">
    <property type="component" value="Chromosome"/>
</dbReference>
<dbReference type="Gene3D" id="1.25.40.10">
    <property type="entry name" value="Tetratricopeptide repeat domain"/>
    <property type="match status" value="1"/>
</dbReference>
<organism evidence="6 7">
    <name type="scientific">Limnobacter thiooxidans</name>
    <dbReference type="NCBI Taxonomy" id="131080"/>
    <lineage>
        <taxon>Bacteria</taxon>
        <taxon>Pseudomonadati</taxon>
        <taxon>Pseudomonadota</taxon>
        <taxon>Betaproteobacteria</taxon>
        <taxon>Burkholderiales</taxon>
        <taxon>Burkholderiaceae</taxon>
        <taxon>Limnobacter</taxon>
    </lineage>
</organism>
<gene>
    <name evidence="6" type="ORF">RGQ30_12850</name>
</gene>
<dbReference type="PANTHER" id="PTHR44943:SF8">
    <property type="entry name" value="TPR REPEAT-CONTAINING PROTEIN MJ0263"/>
    <property type="match status" value="1"/>
</dbReference>
<dbReference type="KEGG" id="lto:RGQ30_12850"/>
<keyword evidence="7" id="KW-1185">Reference proteome</keyword>
<feature type="domain" description="Cds6 C-terminal" evidence="5">
    <location>
        <begin position="274"/>
        <end position="377"/>
    </location>
</feature>
<evidence type="ECO:0000256" key="2">
    <source>
        <dbReference type="ARBA" id="ARBA00022803"/>
    </source>
</evidence>
<dbReference type="Gene3D" id="3.10.450.50">
    <property type="match status" value="1"/>
</dbReference>
<evidence type="ECO:0000256" key="1">
    <source>
        <dbReference type="ARBA" id="ARBA00022737"/>
    </source>
</evidence>
<dbReference type="RefSeq" id="WP_130556690.1">
    <property type="nucleotide sequence ID" value="NZ_AP028947.1"/>
</dbReference>
<proteinExistence type="predicted"/>
<dbReference type="InterPro" id="IPR019734">
    <property type="entry name" value="TPR_rpt"/>
</dbReference>
<accession>A0AA86M8E9</accession>
<protein>
    <recommendedName>
        <fullName evidence="5">Cds6 C-terminal domain-containing protein</fullName>
    </recommendedName>
</protein>
<dbReference type="InterPro" id="IPR011990">
    <property type="entry name" value="TPR-like_helical_dom_sf"/>
</dbReference>
<evidence type="ECO:0000256" key="3">
    <source>
        <dbReference type="PROSITE-ProRule" id="PRU00339"/>
    </source>
</evidence>
<evidence type="ECO:0000313" key="6">
    <source>
        <dbReference type="EMBL" id="BET25784.1"/>
    </source>
</evidence>